<accession>A0ABX2J192</accession>
<evidence type="ECO:0000256" key="1">
    <source>
        <dbReference type="SAM" id="MobiDB-lite"/>
    </source>
</evidence>
<gene>
    <name evidence="4" type="ORF">HRQ87_19735</name>
</gene>
<protein>
    <submittedName>
        <fullName evidence="4">Replication protein C</fullName>
    </submittedName>
</protein>
<evidence type="ECO:0000259" key="2">
    <source>
        <dbReference type="Pfam" id="PF03428"/>
    </source>
</evidence>
<dbReference type="InterPro" id="IPR005090">
    <property type="entry name" value="RepC_N"/>
</dbReference>
<dbReference type="Pfam" id="PF11800">
    <property type="entry name" value="RP-C_C"/>
    <property type="match status" value="1"/>
</dbReference>
<feature type="domain" description="Plasmid replication protein C C-terminal" evidence="3">
    <location>
        <begin position="333"/>
        <end position="436"/>
    </location>
</feature>
<reference evidence="4 5" key="1">
    <citation type="submission" date="2020-06" db="EMBL/GenBank/DDBJ databases">
        <title>Sulfitobacter algicola sp. nov., isolated from green algae.</title>
        <authorList>
            <person name="Wang C."/>
        </authorList>
    </citation>
    <scope>NUCLEOTIDE SEQUENCE [LARGE SCALE GENOMIC DNA]</scope>
    <source>
        <strain evidence="4 5">1151</strain>
    </source>
</reference>
<feature type="region of interest" description="Disordered" evidence="1">
    <location>
        <begin position="278"/>
        <end position="314"/>
    </location>
</feature>
<evidence type="ECO:0000313" key="5">
    <source>
        <dbReference type="Proteomes" id="UP000777935"/>
    </source>
</evidence>
<dbReference type="NCBIfam" id="NF040974">
    <property type="entry name" value="RepABC_RepC"/>
    <property type="match status" value="1"/>
</dbReference>
<dbReference type="Pfam" id="PF03428">
    <property type="entry name" value="RP-C"/>
    <property type="match status" value="1"/>
</dbReference>
<proteinExistence type="predicted"/>
<comment type="caution">
    <text evidence="4">The sequence shown here is derived from an EMBL/GenBank/DDBJ whole genome shotgun (WGS) entry which is preliminary data.</text>
</comment>
<sequence>MTHTGWRKPTPGLVQAEKYAQAGERLAVPKSQAIVAAKKVAAAIGLKSQDLLLLDTFGAVTQPQDWEQGRRPIVWASNSFLMEQTGFSLATLRRHVRQLCEVGIIAMKDSPNGKRYGARDQDGYIVQAYGFDLAPLAARAEEFEALHAQLQEERQFCKSLRNTITITRRIIRAKIEKAMESRMRGPWKDLQDEFGVMLERLPKRSADSQKLMDVVEWFKALQERVEAAFEAAFDWPDRSEAESSVESVSKDAGDSDKAVFIYKNLIPRSLKNEAHILTTNEPDPVNSNRFETKHSAGAEPGTPTDVPVERPEDVDLGGEWSMQTRKRRSDIDVPTLMATCPEFGEMARELEGYIRDWNGVHRAAGKIRPMVGISEHAWNVAQKALGAEVAAAAIALIYDKHAAGEVNSPGGYLRGMVQKAQDGELHLDRSFYGRLSERAGA</sequence>
<keyword evidence="5" id="KW-1185">Reference proteome</keyword>
<organism evidence="4 5">
    <name type="scientific">Parasulfitobacter algicola</name>
    <dbReference type="NCBI Taxonomy" id="2614809"/>
    <lineage>
        <taxon>Bacteria</taxon>
        <taxon>Pseudomonadati</taxon>
        <taxon>Pseudomonadota</taxon>
        <taxon>Alphaproteobacteria</taxon>
        <taxon>Rhodobacterales</taxon>
        <taxon>Roseobacteraceae</taxon>
        <taxon>Parasulfitobacter</taxon>
    </lineage>
</organism>
<dbReference type="RefSeq" id="WP_174140165.1">
    <property type="nucleotide sequence ID" value="NZ_JABUFE010000031.1"/>
</dbReference>
<evidence type="ECO:0000259" key="3">
    <source>
        <dbReference type="Pfam" id="PF11800"/>
    </source>
</evidence>
<feature type="domain" description="Plasmid replication protein C N-terminal" evidence="2">
    <location>
        <begin position="7"/>
        <end position="178"/>
    </location>
</feature>
<dbReference type="Proteomes" id="UP000777935">
    <property type="component" value="Unassembled WGS sequence"/>
</dbReference>
<dbReference type="EMBL" id="JABUFE010000031">
    <property type="protein sequence ID" value="NSX57013.1"/>
    <property type="molecule type" value="Genomic_DNA"/>
</dbReference>
<name>A0ABX2J192_9RHOB</name>
<dbReference type="InterPro" id="IPR021760">
    <property type="entry name" value="RepC_C"/>
</dbReference>
<feature type="compositionally biased region" description="Polar residues" evidence="1">
    <location>
        <begin position="278"/>
        <end position="289"/>
    </location>
</feature>
<dbReference type="InterPro" id="IPR047611">
    <property type="entry name" value="RepABC_RepC"/>
</dbReference>
<evidence type="ECO:0000313" key="4">
    <source>
        <dbReference type="EMBL" id="NSX57013.1"/>
    </source>
</evidence>